<dbReference type="InterPro" id="IPR011333">
    <property type="entry name" value="SKP1/BTB/POZ_sf"/>
</dbReference>
<dbReference type="OrthoDB" id="684045at2759"/>
<evidence type="ECO:0000259" key="1">
    <source>
        <dbReference type="PROSITE" id="PS50097"/>
    </source>
</evidence>
<dbReference type="SUPFAM" id="SSF109732">
    <property type="entry name" value="HBS1-like domain"/>
    <property type="match status" value="1"/>
</dbReference>
<dbReference type="RefSeq" id="XP_025828986.1">
    <property type="nucleotide sequence ID" value="XM_025973201.1"/>
</dbReference>
<dbReference type="Gene3D" id="1.10.8.10">
    <property type="entry name" value="DNA helicase RuvA subunit, C-terminal domain"/>
    <property type="match status" value="1"/>
</dbReference>
<protein>
    <submittedName>
        <fullName evidence="4">Uncharacterized protein LOC108743837</fullName>
    </submittedName>
    <submittedName>
        <fullName evidence="3">Uncharacterized protein LOC112904045</fullName>
    </submittedName>
</protein>
<dbReference type="SMART" id="SM00225">
    <property type="entry name" value="BTB"/>
    <property type="match status" value="2"/>
</dbReference>
<dbReference type="Proteomes" id="UP000192223">
    <property type="component" value="Unplaced"/>
</dbReference>
<dbReference type="Gene3D" id="3.30.710.10">
    <property type="entry name" value="Potassium Channel Kv1.1, Chain A"/>
    <property type="match status" value="2"/>
</dbReference>
<dbReference type="InterPro" id="IPR037189">
    <property type="entry name" value="HBS1-like_N_sf"/>
</dbReference>
<organism evidence="2 3">
    <name type="scientific">Agrilus planipennis</name>
    <name type="common">Emerald ash borer</name>
    <name type="synonym">Agrilus marcopoli</name>
    <dbReference type="NCBI Taxonomy" id="224129"/>
    <lineage>
        <taxon>Eukaryota</taxon>
        <taxon>Metazoa</taxon>
        <taxon>Ecdysozoa</taxon>
        <taxon>Arthropoda</taxon>
        <taxon>Hexapoda</taxon>
        <taxon>Insecta</taxon>
        <taxon>Pterygota</taxon>
        <taxon>Neoptera</taxon>
        <taxon>Endopterygota</taxon>
        <taxon>Coleoptera</taxon>
        <taxon>Polyphaga</taxon>
        <taxon>Elateriformia</taxon>
        <taxon>Buprestoidea</taxon>
        <taxon>Buprestidae</taxon>
        <taxon>Agrilinae</taxon>
        <taxon>Agrilus</taxon>
    </lineage>
</organism>
<dbReference type="SUPFAM" id="SSF54695">
    <property type="entry name" value="POZ domain"/>
    <property type="match status" value="2"/>
</dbReference>
<dbReference type="KEGG" id="apln:108743837"/>
<gene>
    <name evidence="3" type="primary">LOC112904045</name>
    <name evidence="4" type="synonym">LOC108743837</name>
</gene>
<name>A0A7F5QVA5_AGRPL</name>
<reference evidence="3 4" key="1">
    <citation type="submission" date="2025-04" db="UniProtKB">
        <authorList>
            <consortium name="RefSeq"/>
        </authorList>
    </citation>
    <scope>IDENTIFICATION</scope>
    <source>
        <tissue evidence="3 4">Entire body</tissue>
    </source>
</reference>
<dbReference type="GeneID" id="112904045"/>
<feature type="domain" description="BTB" evidence="1">
    <location>
        <begin position="618"/>
        <end position="674"/>
    </location>
</feature>
<keyword evidence="2" id="KW-1185">Reference proteome</keyword>
<dbReference type="AlphaFoldDB" id="A0A7F5QVA5"/>
<proteinExistence type="predicted"/>
<sequence>MAGFFIGVWEISEYSEIRTSQNECLSIKGVTFKLDDSGDVTWTVPEELNPVPLFSCETFEVHKSYDNLILCFGVYSGHIIEFSCEWNEVKDEMTLTCQNWGVLLKCKRIADESIDHFPKFPFSLLPALEDGYFSDMIIVASNKKEFKVHSIVLKLFGKDLSWDTVPIPFSGLPEDVLGTILHFFYAECLPYSVSEATIQKVIDVSKQYPCLSKLVSMCELYLKNMALKGQIISLVNDMHQSINQMIGHFSACHGSTDNITSNASKLCFMVKQSIRDAAVAAVKLLLLCDLFTKRKGELSKEERHEIIQYAKSRLPIFMSQLQNFLHIVKSTFNGMTSTQRHEIAAYIVPEVEVILDTISSVVVEIEKALQQILQVISPQDEPKKRSGVDLLLLGRSLKNVLHIRELNKIKDVYEYVTFGISLLLHKKETFKELSQSQKVRSVARNLEQVFEELPFFLLRLEEISVMLDDKLDWKEFKFCFKVGTSKVAGVLQRLVAHREMMQDVMVQLCDLIQRDAFIQSLQILGLLDNNKESASSDNCQKPLNSPSQTQNSQGCMLNLVESLCVPPPPSESDLSKLAAKLMDDEDSTDMEFKVIVCANAQDVSEKESGVPDQNVCTLKAHRVIVAARCDWFRRALLSGMKEAIDKKIHIYDTNDFLFKIFLEYLYSGRLKQSLSTDQLCELLLLSDRYECDSLKQMCESALETNIDEDSVIYLLSVADQYNANNLKKACLFFIFQHNDLTESEVFYELPVSLQAEVFDCVWTQTPKKNVTGYNYKYCESEPDFADFVNEGTCSRMDNFVAQLRDICGDVVSTDKLVEIALAADFDISRAVNYVFSSTED</sequence>
<dbReference type="CDD" id="cd18186">
    <property type="entry name" value="BTB_POZ_ZBTB_KLHL-like"/>
    <property type="match status" value="2"/>
</dbReference>
<evidence type="ECO:0000313" key="2">
    <source>
        <dbReference type="Proteomes" id="UP000192223"/>
    </source>
</evidence>
<dbReference type="InterPro" id="IPR000210">
    <property type="entry name" value="BTB/POZ_dom"/>
</dbReference>
<accession>A0A7F5QVA5</accession>
<dbReference type="KEGG" id="apln:112904045"/>
<dbReference type="RefSeq" id="XP_025835415.1">
    <property type="nucleotide sequence ID" value="XM_025979630.1"/>
</dbReference>
<dbReference type="CDD" id="cd14733">
    <property type="entry name" value="BACK"/>
    <property type="match status" value="1"/>
</dbReference>
<dbReference type="PANTHER" id="PTHR24413">
    <property type="entry name" value="SPECKLE-TYPE POZ PROTEIN"/>
    <property type="match status" value="1"/>
</dbReference>
<dbReference type="PROSITE" id="PS50097">
    <property type="entry name" value="BTB"/>
    <property type="match status" value="1"/>
</dbReference>
<evidence type="ECO:0000313" key="3">
    <source>
        <dbReference type="RefSeq" id="XP_025828986.1"/>
    </source>
</evidence>
<evidence type="ECO:0000313" key="4">
    <source>
        <dbReference type="RefSeq" id="XP_025835415.1"/>
    </source>
</evidence>
<dbReference type="Pfam" id="PF00651">
    <property type="entry name" value="BTB"/>
    <property type="match status" value="1"/>
</dbReference>